<dbReference type="InParanoid" id="A0A1X2H3D5"/>
<feature type="region of interest" description="Disordered" evidence="1">
    <location>
        <begin position="106"/>
        <end position="159"/>
    </location>
</feature>
<dbReference type="OMA" id="KPENTHD"/>
<proteinExistence type="predicted"/>
<protein>
    <submittedName>
        <fullName evidence="2">Uncharacterized protein</fullName>
    </submittedName>
</protein>
<keyword evidence="3" id="KW-1185">Reference proteome</keyword>
<evidence type="ECO:0000313" key="3">
    <source>
        <dbReference type="Proteomes" id="UP000242180"/>
    </source>
</evidence>
<evidence type="ECO:0000313" key="2">
    <source>
        <dbReference type="EMBL" id="ORY92294.1"/>
    </source>
</evidence>
<comment type="caution">
    <text evidence="2">The sequence shown here is derived from an EMBL/GenBank/DDBJ whole genome shotgun (WGS) entry which is preliminary data.</text>
</comment>
<dbReference type="EMBL" id="MCGN01000010">
    <property type="protein sequence ID" value="ORY92294.1"/>
    <property type="molecule type" value="Genomic_DNA"/>
</dbReference>
<gene>
    <name evidence="2" type="ORF">BCR43DRAFT_498127</name>
</gene>
<evidence type="ECO:0000256" key="1">
    <source>
        <dbReference type="SAM" id="MobiDB-lite"/>
    </source>
</evidence>
<name>A0A1X2H3D5_SYNRA</name>
<accession>A0A1X2H3D5</accession>
<sequence length="180" mass="20679">METEARIWTPRQKLPAFDKKRDITVLPSFQSLCLPIHTQQDISAPSSTEQTKNHFRTVSLPIKLPSQRPQQRAEASDQRLSLDVLMDAIELDQNMYTTYKQERMKSAMRDRAKRQLGRSMPYGLDRRRSKSAPGSSSIRRTPLHSDTRWSTPDASSIKPENTHDIALSIVQQHINIAKQK</sequence>
<dbReference type="AlphaFoldDB" id="A0A1X2H3D5"/>
<dbReference type="OrthoDB" id="2350158at2759"/>
<dbReference type="Proteomes" id="UP000242180">
    <property type="component" value="Unassembled WGS sequence"/>
</dbReference>
<reference evidence="2 3" key="1">
    <citation type="submission" date="2016-07" db="EMBL/GenBank/DDBJ databases">
        <title>Pervasive Adenine N6-methylation of Active Genes in Fungi.</title>
        <authorList>
            <consortium name="DOE Joint Genome Institute"/>
            <person name="Mondo S.J."/>
            <person name="Dannebaum R.O."/>
            <person name="Kuo R.C."/>
            <person name="Labutti K."/>
            <person name="Haridas S."/>
            <person name="Kuo A."/>
            <person name="Salamov A."/>
            <person name="Ahrendt S.R."/>
            <person name="Lipzen A."/>
            <person name="Sullivan W."/>
            <person name="Andreopoulos W.B."/>
            <person name="Clum A."/>
            <person name="Lindquist E."/>
            <person name="Daum C."/>
            <person name="Ramamoorthy G.K."/>
            <person name="Gryganskyi A."/>
            <person name="Culley D."/>
            <person name="Magnuson J.K."/>
            <person name="James T.Y."/>
            <person name="O'Malley M.A."/>
            <person name="Stajich J.E."/>
            <person name="Spatafora J.W."/>
            <person name="Visel A."/>
            <person name="Grigoriev I.V."/>
        </authorList>
    </citation>
    <scope>NUCLEOTIDE SEQUENCE [LARGE SCALE GENOMIC DNA]</scope>
    <source>
        <strain evidence="2 3">NRRL 2496</strain>
    </source>
</reference>
<organism evidence="2 3">
    <name type="scientific">Syncephalastrum racemosum</name>
    <name type="common">Filamentous fungus</name>
    <dbReference type="NCBI Taxonomy" id="13706"/>
    <lineage>
        <taxon>Eukaryota</taxon>
        <taxon>Fungi</taxon>
        <taxon>Fungi incertae sedis</taxon>
        <taxon>Mucoromycota</taxon>
        <taxon>Mucoromycotina</taxon>
        <taxon>Mucoromycetes</taxon>
        <taxon>Mucorales</taxon>
        <taxon>Syncephalastraceae</taxon>
        <taxon>Syncephalastrum</taxon>
    </lineage>
</organism>